<dbReference type="AlphaFoldDB" id="A0A6N2KRM2"/>
<accession>A0A6N2KRM2</accession>
<name>A0A6N2KRM2_SALVM</name>
<dbReference type="EMBL" id="CAADRP010000602">
    <property type="protein sequence ID" value="VFU30342.1"/>
    <property type="molecule type" value="Genomic_DNA"/>
</dbReference>
<organism evidence="1">
    <name type="scientific">Salix viminalis</name>
    <name type="common">Common osier</name>
    <name type="synonym">Basket willow</name>
    <dbReference type="NCBI Taxonomy" id="40686"/>
    <lineage>
        <taxon>Eukaryota</taxon>
        <taxon>Viridiplantae</taxon>
        <taxon>Streptophyta</taxon>
        <taxon>Embryophyta</taxon>
        <taxon>Tracheophyta</taxon>
        <taxon>Spermatophyta</taxon>
        <taxon>Magnoliopsida</taxon>
        <taxon>eudicotyledons</taxon>
        <taxon>Gunneridae</taxon>
        <taxon>Pentapetalae</taxon>
        <taxon>rosids</taxon>
        <taxon>fabids</taxon>
        <taxon>Malpighiales</taxon>
        <taxon>Salicaceae</taxon>
        <taxon>Saliceae</taxon>
        <taxon>Salix</taxon>
    </lineage>
</organism>
<evidence type="ECO:0000313" key="1">
    <source>
        <dbReference type="EMBL" id="VFU30342.1"/>
    </source>
</evidence>
<gene>
    <name evidence="1" type="ORF">SVIM_LOCUS116970</name>
</gene>
<protein>
    <submittedName>
        <fullName evidence="1">Uncharacterized protein</fullName>
    </submittedName>
</protein>
<reference evidence="1" key="1">
    <citation type="submission" date="2019-03" db="EMBL/GenBank/DDBJ databases">
        <authorList>
            <person name="Mank J."/>
            <person name="Almeida P."/>
        </authorList>
    </citation>
    <scope>NUCLEOTIDE SEQUENCE</scope>
    <source>
        <strain evidence="1">78183</strain>
    </source>
</reference>
<proteinExistence type="predicted"/>
<sequence length="91" mass="10279">MRIGQGIITESACHWLLMKFQFLMGRLQFKSIRNFVKASSLHSQISLVPQLRVSQWVLDQMGSSDIPVIATLQVIPISLVSESFNVMIKTC</sequence>